<organism evidence="1 2">
    <name type="scientific">Gorilla gorilla gorilla</name>
    <name type="common">Western lowland gorilla</name>
    <dbReference type="NCBI Taxonomy" id="9595"/>
    <lineage>
        <taxon>Eukaryota</taxon>
        <taxon>Metazoa</taxon>
        <taxon>Chordata</taxon>
        <taxon>Craniata</taxon>
        <taxon>Vertebrata</taxon>
        <taxon>Euteleostomi</taxon>
        <taxon>Mammalia</taxon>
        <taxon>Eutheria</taxon>
        <taxon>Euarchontoglires</taxon>
        <taxon>Primates</taxon>
        <taxon>Haplorrhini</taxon>
        <taxon>Catarrhini</taxon>
        <taxon>Hominidae</taxon>
        <taxon>Gorilla</taxon>
    </lineage>
</organism>
<reference evidence="1" key="3">
    <citation type="submission" date="2025-05" db="UniProtKB">
        <authorList>
            <consortium name="Ensembl"/>
        </authorList>
    </citation>
    <scope>IDENTIFICATION</scope>
</reference>
<reference evidence="1" key="1">
    <citation type="submission" date="2011-05" db="EMBL/GenBank/DDBJ databases">
        <title>Insights into the evolution of the great apes provided by the gorilla genome.</title>
        <authorList>
            <person name="Scally A."/>
        </authorList>
    </citation>
    <scope>NUCLEOTIDE SEQUENCE [LARGE SCALE GENOMIC DNA]</scope>
</reference>
<keyword evidence="2" id="KW-1185">Reference proteome</keyword>
<dbReference type="PROSITE" id="PS51257">
    <property type="entry name" value="PROKAR_LIPOPROTEIN"/>
    <property type="match status" value="1"/>
</dbReference>
<name>A0A2I2ZJ11_GORGO</name>
<sequence>MTIFRDPVSVTETFFVGDYSSHLQQLPLLTALLSCLSSQRNRSAGSFCPHCLGTNRGRRQSLTPRRCILPHPAELDP</sequence>
<dbReference type="GeneTree" id="ENSGT00910000147738"/>
<accession>A0A2I2ZJ11</accession>
<dbReference type="OMA" id="GIFRPHC"/>
<dbReference type="Ensembl" id="ENSGGOT00000024234.2">
    <property type="protein sequence ID" value="ENSGGOP00000033103.1"/>
    <property type="gene ID" value="ENSGGOG00000042427.1"/>
</dbReference>
<dbReference type="AlphaFoldDB" id="A0A2I2ZJ11"/>
<reference evidence="1" key="2">
    <citation type="journal article" date="2012" name="Nature">
        <title>Insights into hominid evolution from the gorilla genome sequence.</title>
        <authorList>
            <person name="Scally A."/>
            <person name="Dutheil J.Y."/>
            <person name="Hillier L.W."/>
            <person name="Jordan G.E."/>
            <person name="Goodhead I."/>
            <person name="Herrero J."/>
            <person name="Hobolth A."/>
            <person name="Lappalainen T."/>
            <person name="Mailund T."/>
            <person name="Marques-Bonet T."/>
            <person name="McCarthy S."/>
            <person name="Montgomery S.H."/>
            <person name="Schwalie P.C."/>
            <person name="Tang Y.A."/>
            <person name="Ward M.C."/>
            <person name="Xue Y."/>
            <person name="Yngvadottir B."/>
            <person name="Alkan C."/>
            <person name="Andersen L.N."/>
            <person name="Ayub Q."/>
            <person name="Ball E.V."/>
            <person name="Beal K."/>
            <person name="Bradley B.J."/>
            <person name="Chen Y."/>
            <person name="Clee C.M."/>
            <person name="Fitzgerald S."/>
            <person name="Graves T.A."/>
            <person name="Gu Y."/>
            <person name="Heath P."/>
            <person name="Heger A."/>
            <person name="Karakoc E."/>
            <person name="Kolb-Kokocinski A."/>
            <person name="Laird G.K."/>
            <person name="Lunter G."/>
            <person name="Meader S."/>
            <person name="Mort M."/>
            <person name="Mullikin J.C."/>
            <person name="Munch K."/>
            <person name="O'Connor T.D."/>
            <person name="Phillips A.D."/>
            <person name="Prado-Martinez J."/>
            <person name="Rogers A.S."/>
            <person name="Sajjadian S."/>
            <person name="Schmidt D."/>
            <person name="Shaw K."/>
            <person name="Simpson J.T."/>
            <person name="Stenson P.D."/>
            <person name="Turner D.J."/>
            <person name="Vigilant L."/>
            <person name="Vilella A.J."/>
            <person name="Whitener W."/>
            <person name="Zhu B."/>
            <person name="Cooper D.N."/>
            <person name="de Jong P."/>
            <person name="Dermitzakis E.T."/>
            <person name="Eichler E.E."/>
            <person name="Flicek P."/>
            <person name="Goldman N."/>
            <person name="Mundy N.I."/>
            <person name="Ning Z."/>
            <person name="Odom D.T."/>
            <person name="Ponting C.P."/>
            <person name="Quail M.A."/>
            <person name="Ryder O.A."/>
            <person name="Searle S.M."/>
            <person name="Warren W.C."/>
            <person name="Wilson R.K."/>
            <person name="Schierup M.H."/>
            <person name="Rogers J."/>
            <person name="Tyler-Smith C."/>
            <person name="Durbin R."/>
        </authorList>
    </citation>
    <scope>NUCLEOTIDE SEQUENCE [LARGE SCALE GENOMIC DNA]</scope>
</reference>
<evidence type="ECO:0000313" key="1">
    <source>
        <dbReference type="Ensembl" id="ENSGGOP00000047169.1"/>
    </source>
</evidence>
<protein>
    <submittedName>
        <fullName evidence="1">Uncharacterized protein</fullName>
    </submittedName>
</protein>
<dbReference type="Ensembl" id="ENSGGOT00000033301.2">
    <property type="protein sequence ID" value="ENSGGOP00000047169.1"/>
    <property type="gene ID" value="ENSGGOG00000043077.1"/>
</dbReference>
<dbReference type="Proteomes" id="UP000001519">
    <property type="component" value="Unplaced"/>
</dbReference>
<evidence type="ECO:0000313" key="2">
    <source>
        <dbReference type="Proteomes" id="UP000001519"/>
    </source>
</evidence>
<proteinExistence type="predicted"/>